<evidence type="ECO:0000313" key="12">
    <source>
        <dbReference type="Proteomes" id="UP000027456"/>
    </source>
</evidence>
<dbReference type="EMBL" id="AZST01001381">
    <property type="protein sequence ID" value="KEP45938.1"/>
    <property type="molecule type" value="Genomic_DNA"/>
</dbReference>
<dbReference type="GO" id="GO:0005524">
    <property type="term" value="F:ATP binding"/>
    <property type="evidence" value="ECO:0007669"/>
    <property type="project" value="UniProtKB-KW"/>
</dbReference>
<evidence type="ECO:0000256" key="5">
    <source>
        <dbReference type="ARBA" id="ARBA00038035"/>
    </source>
</evidence>
<comment type="catalytic activity">
    <reaction evidence="7">
        <text>L-seryl-[protein] + ATP = O-phospho-L-seryl-[protein] + ADP + H(+)</text>
        <dbReference type="Rhea" id="RHEA:17989"/>
        <dbReference type="Rhea" id="RHEA-COMP:9863"/>
        <dbReference type="Rhea" id="RHEA-COMP:11604"/>
        <dbReference type="ChEBI" id="CHEBI:15378"/>
        <dbReference type="ChEBI" id="CHEBI:29999"/>
        <dbReference type="ChEBI" id="CHEBI:30616"/>
        <dbReference type="ChEBI" id="CHEBI:83421"/>
        <dbReference type="ChEBI" id="CHEBI:456216"/>
        <dbReference type="EC" id="2.7.12.2"/>
    </reaction>
</comment>
<keyword evidence="2" id="KW-0547">Nucleotide-binding</keyword>
<reference evidence="11 12" key="1">
    <citation type="submission" date="2013-12" db="EMBL/GenBank/DDBJ databases">
        <authorList>
            <person name="Cubeta M."/>
            <person name="Pakala S."/>
            <person name="Fedorova N."/>
            <person name="Thomas E."/>
            <person name="Dean R."/>
            <person name="Jabaji S."/>
            <person name="Neate S."/>
            <person name="Toda T."/>
            <person name="Tavantzis S."/>
            <person name="Vilgalys R."/>
            <person name="Bharathan N."/>
            <person name="Pakala S."/>
            <person name="Losada L.S."/>
            <person name="Zafar N."/>
            <person name="Nierman W."/>
        </authorList>
    </citation>
    <scope>NUCLEOTIDE SEQUENCE [LARGE SCALE GENOMIC DNA]</scope>
    <source>
        <strain evidence="11 12">123E</strain>
    </source>
</reference>
<dbReference type="OrthoDB" id="3248549at2759"/>
<dbReference type="Proteomes" id="UP000027456">
    <property type="component" value="Unassembled WGS sequence"/>
</dbReference>
<keyword evidence="12" id="KW-1185">Reference proteome</keyword>
<organism evidence="11 12">
    <name type="scientific">Rhizoctonia solani 123E</name>
    <dbReference type="NCBI Taxonomy" id="1423351"/>
    <lineage>
        <taxon>Eukaryota</taxon>
        <taxon>Fungi</taxon>
        <taxon>Dikarya</taxon>
        <taxon>Basidiomycota</taxon>
        <taxon>Agaricomycotina</taxon>
        <taxon>Agaricomycetes</taxon>
        <taxon>Cantharellales</taxon>
        <taxon>Ceratobasidiaceae</taxon>
        <taxon>Rhizoctonia</taxon>
    </lineage>
</organism>
<dbReference type="Pfam" id="PF00069">
    <property type="entry name" value="Pkinase"/>
    <property type="match status" value="1"/>
</dbReference>
<evidence type="ECO:0000256" key="8">
    <source>
        <dbReference type="ARBA" id="ARBA00049299"/>
    </source>
</evidence>
<dbReference type="PROSITE" id="PS50011">
    <property type="entry name" value="PROTEIN_KINASE_DOM"/>
    <property type="match status" value="1"/>
</dbReference>
<evidence type="ECO:0000256" key="3">
    <source>
        <dbReference type="ARBA" id="ARBA00022777"/>
    </source>
</evidence>
<keyword evidence="3 11" id="KW-0418">Kinase</keyword>
<evidence type="ECO:0000259" key="10">
    <source>
        <dbReference type="PROSITE" id="PS50011"/>
    </source>
</evidence>
<dbReference type="PANTHER" id="PTHR48013">
    <property type="entry name" value="DUAL SPECIFICITY MITOGEN-ACTIVATED PROTEIN KINASE KINASE 5-RELATED"/>
    <property type="match status" value="1"/>
</dbReference>
<dbReference type="Gene3D" id="1.10.510.10">
    <property type="entry name" value="Transferase(Phosphotransferase) domain 1"/>
    <property type="match status" value="1"/>
</dbReference>
<dbReference type="STRING" id="1423351.A0A074RML0"/>
<comment type="catalytic activity">
    <reaction evidence="8">
        <text>L-threonyl-[protein] + ATP = O-phospho-L-threonyl-[protein] + ADP + H(+)</text>
        <dbReference type="Rhea" id="RHEA:46608"/>
        <dbReference type="Rhea" id="RHEA-COMP:11060"/>
        <dbReference type="Rhea" id="RHEA-COMP:11605"/>
        <dbReference type="ChEBI" id="CHEBI:15378"/>
        <dbReference type="ChEBI" id="CHEBI:30013"/>
        <dbReference type="ChEBI" id="CHEBI:30616"/>
        <dbReference type="ChEBI" id="CHEBI:61977"/>
        <dbReference type="ChEBI" id="CHEBI:456216"/>
        <dbReference type="EC" id="2.7.12.2"/>
    </reaction>
</comment>
<proteinExistence type="inferred from homology"/>
<accession>A0A074RML0</accession>
<evidence type="ECO:0000313" key="11">
    <source>
        <dbReference type="EMBL" id="KEP45938.1"/>
    </source>
</evidence>
<keyword evidence="4" id="KW-0067">ATP-binding</keyword>
<dbReference type="InterPro" id="IPR000719">
    <property type="entry name" value="Prot_kinase_dom"/>
</dbReference>
<evidence type="ECO:0000256" key="9">
    <source>
        <dbReference type="ARBA" id="ARBA00051693"/>
    </source>
</evidence>
<dbReference type="HOGENOM" id="CLU_1475927_0_0_1"/>
<gene>
    <name evidence="11" type="ORF">V565_229290</name>
</gene>
<evidence type="ECO:0000256" key="1">
    <source>
        <dbReference type="ARBA" id="ARBA00022679"/>
    </source>
</evidence>
<keyword evidence="1" id="KW-0808">Transferase</keyword>
<comment type="catalytic activity">
    <reaction evidence="9">
        <text>L-tyrosyl-[protein] + ATP = O-phospho-L-tyrosyl-[protein] + ADP + H(+)</text>
        <dbReference type="Rhea" id="RHEA:10596"/>
        <dbReference type="Rhea" id="RHEA-COMP:10136"/>
        <dbReference type="Rhea" id="RHEA-COMP:20101"/>
        <dbReference type="ChEBI" id="CHEBI:15378"/>
        <dbReference type="ChEBI" id="CHEBI:30616"/>
        <dbReference type="ChEBI" id="CHEBI:46858"/>
        <dbReference type="ChEBI" id="CHEBI:61978"/>
        <dbReference type="ChEBI" id="CHEBI:456216"/>
        <dbReference type="EC" id="2.7.12.2"/>
    </reaction>
</comment>
<evidence type="ECO:0000256" key="4">
    <source>
        <dbReference type="ARBA" id="ARBA00022840"/>
    </source>
</evidence>
<comment type="caution">
    <text evidence="11">The sequence shown here is derived from an EMBL/GenBank/DDBJ whole genome shotgun (WGS) entry which is preliminary data.</text>
</comment>
<evidence type="ECO:0000256" key="7">
    <source>
        <dbReference type="ARBA" id="ARBA00049014"/>
    </source>
</evidence>
<evidence type="ECO:0000256" key="2">
    <source>
        <dbReference type="ARBA" id="ARBA00022741"/>
    </source>
</evidence>
<dbReference type="InterPro" id="IPR011009">
    <property type="entry name" value="Kinase-like_dom_sf"/>
</dbReference>
<dbReference type="AlphaFoldDB" id="A0A074RML0"/>
<protein>
    <recommendedName>
        <fullName evidence="6">mitogen-activated protein kinase kinase</fullName>
        <ecNumber evidence="6">2.7.12.2</ecNumber>
    </recommendedName>
</protein>
<comment type="similarity">
    <text evidence="5">Belongs to the protein kinase superfamily. STE Ser/Thr protein kinase family. MAP kinase kinase subfamily.</text>
</comment>
<sequence length="183" mass="20931">MDKLFVDSNGTTKIGEFGLAAMVNKYSYFTSSISISQDNAIIVQWSSPELLTLELNPCSTALDIWATGCTLFEIISRKLPYCEHNHIFQVYHHILTNMMPGSSEDLLEPDFAQFWELVTSCWEQIPEEWPLVHNLWKDYSFQTSISPHCSVAQSTEQLRQAFLHNSCLYYKNSGAHFSPTLSH</sequence>
<dbReference type="GO" id="GO:0004708">
    <property type="term" value="F:MAP kinase kinase activity"/>
    <property type="evidence" value="ECO:0007669"/>
    <property type="project" value="UniProtKB-EC"/>
</dbReference>
<dbReference type="PANTHER" id="PTHR48013:SF9">
    <property type="entry name" value="DUAL SPECIFICITY MITOGEN-ACTIVATED PROTEIN KINASE KINASE 5"/>
    <property type="match status" value="1"/>
</dbReference>
<dbReference type="SUPFAM" id="SSF56112">
    <property type="entry name" value="Protein kinase-like (PK-like)"/>
    <property type="match status" value="1"/>
</dbReference>
<dbReference type="EC" id="2.7.12.2" evidence="6"/>
<feature type="domain" description="Protein kinase" evidence="10">
    <location>
        <begin position="1"/>
        <end position="142"/>
    </location>
</feature>
<name>A0A074RML0_9AGAM</name>
<evidence type="ECO:0000256" key="6">
    <source>
        <dbReference type="ARBA" id="ARBA00038999"/>
    </source>
</evidence>